<keyword evidence="5" id="KW-0408">Iron</keyword>
<dbReference type="SFLD" id="SFLDS00029">
    <property type="entry name" value="Radical_SAM"/>
    <property type="match status" value="1"/>
</dbReference>
<dbReference type="EMBL" id="JAAQPH010000001">
    <property type="protein sequence ID" value="NIA67190.1"/>
    <property type="molecule type" value="Genomic_DNA"/>
</dbReference>
<dbReference type="PANTHER" id="PTHR11228">
    <property type="entry name" value="RADICAL SAM DOMAIN PROTEIN"/>
    <property type="match status" value="1"/>
</dbReference>
<protein>
    <submittedName>
        <fullName evidence="8">Radical SAM protein</fullName>
    </submittedName>
</protein>
<sequence>MSEIANTGRARQRPAGKVVFAQVEPTTRCNFICGFCSGRQMDQTDFAAEDFQRLLDSFPDLEHIELQGEGEPLLHKGFFDMARQARERGIHLSMITNGSLLSEERVAAILDVGIEAIYVSIESPEEAAFQDIRGGLLSKVKAGIARLIAARKARGMMRPTVGFAITVLKDTIDSLPEIADLYRELAMDGGATVQALNRMESYTGVYDEAMAERLLAREDNIRMQQLIRGTPKIGAMLAETRNTRHFYIEMGRTFPAEHGCPWVKGALYVDRHGGIASCCMVKDTAKYGLGKIGLTPIEAVLDKRREIDEALQAGNPPEQCQGCGYYRSPERRAAMRLNRLAAEKARA</sequence>
<gene>
    <name evidence="8" type="ORF">HBA54_01135</name>
</gene>
<dbReference type="Proteomes" id="UP000761264">
    <property type="component" value="Unassembled WGS sequence"/>
</dbReference>
<dbReference type="Pfam" id="PF04055">
    <property type="entry name" value="Radical_SAM"/>
    <property type="match status" value="1"/>
</dbReference>
<feature type="domain" description="Radical SAM core" evidence="7">
    <location>
        <begin position="15"/>
        <end position="231"/>
    </location>
</feature>
<evidence type="ECO:0000256" key="2">
    <source>
        <dbReference type="ARBA" id="ARBA00022485"/>
    </source>
</evidence>
<name>A0A967EX15_9PROT</name>
<dbReference type="InterPro" id="IPR034391">
    <property type="entry name" value="AdoMet-like_SPASM_containing"/>
</dbReference>
<dbReference type="CDD" id="cd01335">
    <property type="entry name" value="Radical_SAM"/>
    <property type="match status" value="1"/>
</dbReference>
<dbReference type="InterPro" id="IPR058240">
    <property type="entry name" value="rSAM_sf"/>
</dbReference>
<keyword evidence="4" id="KW-0479">Metal-binding</keyword>
<comment type="cofactor">
    <cofactor evidence="1">
        <name>[4Fe-4S] cluster</name>
        <dbReference type="ChEBI" id="CHEBI:49883"/>
    </cofactor>
</comment>
<dbReference type="PANTHER" id="PTHR11228:SF7">
    <property type="entry name" value="PQQA PEPTIDE CYCLASE"/>
    <property type="match status" value="1"/>
</dbReference>
<dbReference type="GO" id="GO:0046872">
    <property type="term" value="F:metal ion binding"/>
    <property type="evidence" value="ECO:0007669"/>
    <property type="project" value="UniProtKB-KW"/>
</dbReference>
<dbReference type="InterPro" id="IPR013785">
    <property type="entry name" value="Aldolase_TIM"/>
</dbReference>
<evidence type="ECO:0000256" key="6">
    <source>
        <dbReference type="ARBA" id="ARBA00023014"/>
    </source>
</evidence>
<organism evidence="8 9">
    <name type="scientific">Pelagibius litoralis</name>
    <dbReference type="NCBI Taxonomy" id="374515"/>
    <lineage>
        <taxon>Bacteria</taxon>
        <taxon>Pseudomonadati</taxon>
        <taxon>Pseudomonadota</taxon>
        <taxon>Alphaproteobacteria</taxon>
        <taxon>Rhodospirillales</taxon>
        <taxon>Rhodovibrionaceae</taxon>
        <taxon>Pelagibius</taxon>
    </lineage>
</organism>
<comment type="caution">
    <text evidence="8">The sequence shown here is derived from an EMBL/GenBank/DDBJ whole genome shotgun (WGS) entry which is preliminary data.</text>
</comment>
<keyword evidence="3" id="KW-0949">S-adenosyl-L-methionine</keyword>
<dbReference type="GO" id="GO:0003824">
    <property type="term" value="F:catalytic activity"/>
    <property type="evidence" value="ECO:0007669"/>
    <property type="project" value="InterPro"/>
</dbReference>
<dbReference type="GO" id="GO:0051536">
    <property type="term" value="F:iron-sulfur cluster binding"/>
    <property type="evidence" value="ECO:0007669"/>
    <property type="project" value="UniProtKB-KW"/>
</dbReference>
<dbReference type="InterPro" id="IPR050377">
    <property type="entry name" value="Radical_SAM_PqqE_MftC-like"/>
</dbReference>
<proteinExistence type="predicted"/>
<dbReference type="InterPro" id="IPR007197">
    <property type="entry name" value="rSAM"/>
</dbReference>
<dbReference type="AlphaFoldDB" id="A0A967EX15"/>
<dbReference type="Gene3D" id="3.20.20.70">
    <property type="entry name" value="Aldolase class I"/>
    <property type="match status" value="1"/>
</dbReference>
<dbReference type="RefSeq" id="WP_167220490.1">
    <property type="nucleotide sequence ID" value="NZ_JAAQPH010000001.1"/>
</dbReference>
<keyword evidence="6" id="KW-0411">Iron-sulfur</keyword>
<evidence type="ECO:0000313" key="8">
    <source>
        <dbReference type="EMBL" id="NIA67190.1"/>
    </source>
</evidence>
<dbReference type="SUPFAM" id="SSF102114">
    <property type="entry name" value="Radical SAM enzymes"/>
    <property type="match status" value="1"/>
</dbReference>
<dbReference type="SFLD" id="SFLDG01067">
    <property type="entry name" value="SPASM/twitch_domain_containing"/>
    <property type="match status" value="1"/>
</dbReference>
<dbReference type="PROSITE" id="PS51918">
    <property type="entry name" value="RADICAL_SAM"/>
    <property type="match status" value="1"/>
</dbReference>
<keyword evidence="9" id="KW-1185">Reference proteome</keyword>
<dbReference type="SMART" id="SM00729">
    <property type="entry name" value="Elp3"/>
    <property type="match status" value="1"/>
</dbReference>
<reference evidence="8" key="1">
    <citation type="submission" date="2020-03" db="EMBL/GenBank/DDBJ databases">
        <title>Genome of Pelagibius litoralis DSM 21314T.</title>
        <authorList>
            <person name="Wang G."/>
        </authorList>
    </citation>
    <scope>NUCLEOTIDE SEQUENCE</scope>
    <source>
        <strain evidence="8">DSM 21314</strain>
    </source>
</reference>
<evidence type="ECO:0000313" key="9">
    <source>
        <dbReference type="Proteomes" id="UP000761264"/>
    </source>
</evidence>
<dbReference type="SFLD" id="SFLDG01387">
    <property type="entry name" value="BtrN-like_SPASM_domain_contain"/>
    <property type="match status" value="1"/>
</dbReference>
<keyword evidence="2" id="KW-0004">4Fe-4S</keyword>
<evidence type="ECO:0000256" key="5">
    <source>
        <dbReference type="ARBA" id="ARBA00023004"/>
    </source>
</evidence>
<evidence type="ECO:0000256" key="4">
    <source>
        <dbReference type="ARBA" id="ARBA00022723"/>
    </source>
</evidence>
<evidence type="ECO:0000256" key="1">
    <source>
        <dbReference type="ARBA" id="ARBA00001966"/>
    </source>
</evidence>
<evidence type="ECO:0000259" key="7">
    <source>
        <dbReference type="PROSITE" id="PS51918"/>
    </source>
</evidence>
<accession>A0A967EX15</accession>
<evidence type="ECO:0000256" key="3">
    <source>
        <dbReference type="ARBA" id="ARBA00022691"/>
    </source>
</evidence>
<dbReference type="InterPro" id="IPR006638">
    <property type="entry name" value="Elp3/MiaA/NifB-like_rSAM"/>
</dbReference>